<dbReference type="NCBIfam" id="TIGR00442">
    <property type="entry name" value="hisS"/>
    <property type="match status" value="1"/>
</dbReference>
<name>A0ABW6NNN9_9NOCA</name>
<dbReference type="PIRSF" id="PIRSF001549">
    <property type="entry name" value="His-tRNA_synth"/>
    <property type="match status" value="1"/>
</dbReference>
<dbReference type="InterPro" id="IPR006195">
    <property type="entry name" value="aa-tRNA-synth_II"/>
</dbReference>
<dbReference type="Gene3D" id="3.30.930.10">
    <property type="entry name" value="Bira Bifunctional Protein, Domain 2"/>
    <property type="match status" value="1"/>
</dbReference>
<dbReference type="EMBL" id="JBIALX010000012">
    <property type="protein sequence ID" value="MFF0456775.1"/>
    <property type="molecule type" value="Genomic_DNA"/>
</dbReference>
<keyword evidence="12" id="KW-1185">Reference proteome</keyword>
<reference evidence="11 12" key="1">
    <citation type="submission" date="2024-10" db="EMBL/GenBank/DDBJ databases">
        <title>The Natural Products Discovery Center: Release of the First 8490 Sequenced Strains for Exploring Actinobacteria Biosynthetic Diversity.</title>
        <authorList>
            <person name="Kalkreuter E."/>
            <person name="Kautsar S.A."/>
            <person name="Yang D."/>
            <person name="Bader C.D."/>
            <person name="Teijaro C.N."/>
            <person name="Fluegel L."/>
            <person name="Davis C.M."/>
            <person name="Simpson J.R."/>
            <person name="Lauterbach L."/>
            <person name="Steele A.D."/>
            <person name="Gui C."/>
            <person name="Meng S."/>
            <person name="Li G."/>
            <person name="Viehrig K."/>
            <person name="Ye F."/>
            <person name="Su P."/>
            <person name="Kiefer A.F."/>
            <person name="Nichols A."/>
            <person name="Cepeda A.J."/>
            <person name="Yan W."/>
            <person name="Fan B."/>
            <person name="Jiang Y."/>
            <person name="Adhikari A."/>
            <person name="Zheng C.-J."/>
            <person name="Schuster L."/>
            <person name="Cowan T.M."/>
            <person name="Smanski M.J."/>
            <person name="Chevrette M.G."/>
            <person name="De Carvalho L.P.S."/>
            <person name="Shen B."/>
        </authorList>
    </citation>
    <scope>NUCLEOTIDE SEQUENCE [LARGE SCALE GENOMIC DNA]</scope>
    <source>
        <strain evidence="11 12">NPDC004550</strain>
    </source>
</reference>
<evidence type="ECO:0000256" key="9">
    <source>
        <dbReference type="NCBIfam" id="TIGR00442"/>
    </source>
</evidence>
<evidence type="ECO:0000313" key="12">
    <source>
        <dbReference type="Proteomes" id="UP001601521"/>
    </source>
</evidence>
<evidence type="ECO:0000256" key="1">
    <source>
        <dbReference type="ARBA" id="ARBA00008226"/>
    </source>
</evidence>
<comment type="subunit">
    <text evidence="2">Homodimer.</text>
</comment>
<sequence length="449" mass="49861">MAAPRCRRNIREPSAGRQARIDQWLPRVVARGPDGRATLAGRHPADVRTYGFASVETPSVAALDTLQAKGETSQEVYTLRRLQADPGDASDARLGLHFDLTVPFARYVAAHLNDLVFPFKRHQIQRAWRGERPQEGRFREFTQCDIDVIGADQIPLHFDAELPRIVHETMTALNLPKWTLYVNSRKILQGFYQGLDIADPVAVIQAADKLDKLGPDGVRQWRWSSPILSVRMVDAVLNLAAIRGTGAQVVEEVLALGVKSELLTEGLDELAFVLESLSDLPEDTIVADLSIARGLDYYTGTVYEGKFDGWPTYPSICSGGRYENLVGSFVNRSLPGIGMSIGLTRIFAKMVSKGLIDTGRRCPTDILVIVPSDDRRADSLATAAILRDRGFNTEVYHQADKLAKQLRYASRKCIPFVWLPPFDDDGGHEVKDMATGTQITSDPHTWQRP</sequence>
<dbReference type="InterPro" id="IPR015807">
    <property type="entry name" value="His-tRNA-ligase"/>
</dbReference>
<dbReference type="InterPro" id="IPR041715">
    <property type="entry name" value="HisRS-like_core"/>
</dbReference>
<dbReference type="SUPFAM" id="SSF55681">
    <property type="entry name" value="Class II aaRS and biotin synthetases"/>
    <property type="match status" value="1"/>
</dbReference>
<dbReference type="PANTHER" id="PTHR11476">
    <property type="entry name" value="HISTIDYL-TRNA SYNTHETASE"/>
    <property type="match status" value="1"/>
</dbReference>
<evidence type="ECO:0000259" key="10">
    <source>
        <dbReference type="PROSITE" id="PS50862"/>
    </source>
</evidence>
<dbReference type="RefSeq" id="WP_387253686.1">
    <property type="nucleotide sequence ID" value="NZ_JBIALX010000012.1"/>
</dbReference>
<evidence type="ECO:0000256" key="4">
    <source>
        <dbReference type="ARBA" id="ARBA00017399"/>
    </source>
</evidence>
<dbReference type="InterPro" id="IPR036621">
    <property type="entry name" value="Anticodon-bd_dom_sf"/>
</dbReference>
<evidence type="ECO:0000256" key="3">
    <source>
        <dbReference type="ARBA" id="ARBA00012815"/>
    </source>
</evidence>
<evidence type="ECO:0000256" key="8">
    <source>
        <dbReference type="ARBA" id="ARBA00047639"/>
    </source>
</evidence>
<dbReference type="Pfam" id="PF13393">
    <property type="entry name" value="tRNA-synt_His"/>
    <property type="match status" value="1"/>
</dbReference>
<evidence type="ECO:0000256" key="5">
    <source>
        <dbReference type="ARBA" id="ARBA00022741"/>
    </source>
</evidence>
<gene>
    <name evidence="11" type="primary">hisS</name>
    <name evidence="11" type="ORF">ACFYTH_25725</name>
</gene>
<dbReference type="EC" id="6.1.1.21" evidence="3 9"/>
<keyword evidence="7" id="KW-0648">Protein biosynthesis</keyword>
<dbReference type="InterPro" id="IPR045864">
    <property type="entry name" value="aa-tRNA-synth_II/BPL/LPL"/>
</dbReference>
<keyword evidence="6" id="KW-0067">ATP-binding</keyword>
<dbReference type="PANTHER" id="PTHR11476:SF7">
    <property type="entry name" value="HISTIDINE--TRNA LIGASE"/>
    <property type="match status" value="1"/>
</dbReference>
<protein>
    <recommendedName>
        <fullName evidence="4 9">Histidine--tRNA ligase</fullName>
        <ecNumber evidence="3 9">6.1.1.21</ecNumber>
    </recommendedName>
</protein>
<comment type="catalytic activity">
    <reaction evidence="8">
        <text>tRNA(His) + L-histidine + ATP = L-histidyl-tRNA(His) + AMP + diphosphate + H(+)</text>
        <dbReference type="Rhea" id="RHEA:17313"/>
        <dbReference type="Rhea" id="RHEA-COMP:9665"/>
        <dbReference type="Rhea" id="RHEA-COMP:9689"/>
        <dbReference type="ChEBI" id="CHEBI:15378"/>
        <dbReference type="ChEBI" id="CHEBI:30616"/>
        <dbReference type="ChEBI" id="CHEBI:33019"/>
        <dbReference type="ChEBI" id="CHEBI:57595"/>
        <dbReference type="ChEBI" id="CHEBI:78442"/>
        <dbReference type="ChEBI" id="CHEBI:78527"/>
        <dbReference type="ChEBI" id="CHEBI:456215"/>
        <dbReference type="EC" id="6.1.1.21"/>
    </reaction>
</comment>
<dbReference type="SUPFAM" id="SSF52954">
    <property type="entry name" value="Class II aaRS ABD-related"/>
    <property type="match status" value="1"/>
</dbReference>
<keyword evidence="11" id="KW-0436">Ligase</keyword>
<dbReference type="Proteomes" id="UP001601521">
    <property type="component" value="Unassembled WGS sequence"/>
</dbReference>
<dbReference type="InterPro" id="IPR004516">
    <property type="entry name" value="HisRS/HisZ"/>
</dbReference>
<comment type="caution">
    <text evidence="11">The sequence shown here is derived from an EMBL/GenBank/DDBJ whole genome shotgun (WGS) entry which is preliminary data.</text>
</comment>
<dbReference type="CDD" id="cd00773">
    <property type="entry name" value="HisRS-like_core"/>
    <property type="match status" value="1"/>
</dbReference>
<keyword evidence="5" id="KW-0547">Nucleotide-binding</keyword>
<organism evidence="11 12">
    <name type="scientific">Nocardia africana</name>
    <dbReference type="NCBI Taxonomy" id="134964"/>
    <lineage>
        <taxon>Bacteria</taxon>
        <taxon>Bacillati</taxon>
        <taxon>Actinomycetota</taxon>
        <taxon>Actinomycetes</taxon>
        <taxon>Mycobacteriales</taxon>
        <taxon>Nocardiaceae</taxon>
        <taxon>Nocardia</taxon>
    </lineage>
</organism>
<evidence type="ECO:0000313" key="11">
    <source>
        <dbReference type="EMBL" id="MFF0456775.1"/>
    </source>
</evidence>
<accession>A0ABW6NNN9</accession>
<dbReference type="GO" id="GO:0004821">
    <property type="term" value="F:histidine-tRNA ligase activity"/>
    <property type="evidence" value="ECO:0007669"/>
    <property type="project" value="UniProtKB-EC"/>
</dbReference>
<dbReference type="PROSITE" id="PS50862">
    <property type="entry name" value="AA_TRNA_LIGASE_II"/>
    <property type="match status" value="1"/>
</dbReference>
<feature type="domain" description="Aminoacyl-transfer RNA synthetases class-II family profile" evidence="10">
    <location>
        <begin position="48"/>
        <end position="371"/>
    </location>
</feature>
<proteinExistence type="inferred from homology"/>
<dbReference type="Gene3D" id="3.40.50.800">
    <property type="entry name" value="Anticodon-binding domain"/>
    <property type="match status" value="1"/>
</dbReference>
<comment type="similarity">
    <text evidence="1">Belongs to the class-II aminoacyl-tRNA synthetase family.</text>
</comment>
<evidence type="ECO:0000256" key="7">
    <source>
        <dbReference type="ARBA" id="ARBA00022917"/>
    </source>
</evidence>
<evidence type="ECO:0000256" key="6">
    <source>
        <dbReference type="ARBA" id="ARBA00022840"/>
    </source>
</evidence>
<evidence type="ECO:0000256" key="2">
    <source>
        <dbReference type="ARBA" id="ARBA00011738"/>
    </source>
</evidence>